<dbReference type="InterPro" id="IPR023678">
    <property type="entry name" value="Tyr-tRNA-ligase_4"/>
</dbReference>
<evidence type="ECO:0000313" key="9">
    <source>
        <dbReference type="EMBL" id="HGQ36470.1"/>
    </source>
</evidence>
<dbReference type="GO" id="GO:0005737">
    <property type="term" value="C:cytoplasm"/>
    <property type="evidence" value="ECO:0007669"/>
    <property type="project" value="UniProtKB-SubCell"/>
</dbReference>
<evidence type="ECO:0000256" key="4">
    <source>
        <dbReference type="ARBA" id="ARBA00022840"/>
    </source>
</evidence>
<feature type="binding site" evidence="8">
    <location>
        <position position="184"/>
    </location>
    <ligand>
        <name>L-tyrosine</name>
        <dbReference type="ChEBI" id="CHEBI:58315"/>
    </ligand>
</feature>
<proteinExistence type="inferred from homology"/>
<evidence type="ECO:0000313" key="10">
    <source>
        <dbReference type="EMBL" id="HGQ63894.1"/>
    </source>
</evidence>
<feature type="binding site" evidence="8">
    <location>
        <position position="240"/>
    </location>
    <ligand>
        <name>ATP</name>
        <dbReference type="ChEBI" id="CHEBI:30616"/>
    </ligand>
</feature>
<protein>
    <recommendedName>
        <fullName evidence="8">Tyrosine--tRNA ligase</fullName>
        <ecNumber evidence="8">6.1.1.1</ecNumber>
    </recommendedName>
    <alternativeName>
        <fullName evidence="8">Tyrosyl-tRNA synthetase</fullName>
        <shortName evidence="8">TyrRS</shortName>
    </alternativeName>
</protein>
<dbReference type="EMBL" id="DTCK01000041">
    <property type="protein sequence ID" value="HGQ36470.1"/>
    <property type="molecule type" value="Genomic_DNA"/>
</dbReference>
<keyword evidence="2 8" id="KW-0436">Ligase</keyword>
<organism evidence="10">
    <name type="scientific">Ignisphaera aggregans</name>
    <dbReference type="NCBI Taxonomy" id="334771"/>
    <lineage>
        <taxon>Archaea</taxon>
        <taxon>Thermoproteota</taxon>
        <taxon>Thermoprotei</taxon>
        <taxon>Desulfurococcales</taxon>
        <taxon>Desulfurococcaceae</taxon>
        <taxon>Ignisphaera</taxon>
    </lineage>
</organism>
<dbReference type="PANTHER" id="PTHR46264:SF4">
    <property type="entry name" value="TYROSINE--TRNA LIGASE, CYTOPLASMIC"/>
    <property type="match status" value="1"/>
</dbReference>
<dbReference type="InterPro" id="IPR002305">
    <property type="entry name" value="aa-tRNA-synth_Ic"/>
</dbReference>
<dbReference type="GO" id="GO:0004831">
    <property type="term" value="F:tyrosine-tRNA ligase activity"/>
    <property type="evidence" value="ECO:0007669"/>
    <property type="project" value="UniProtKB-UniRule"/>
</dbReference>
<dbReference type="Gene3D" id="3.40.50.620">
    <property type="entry name" value="HUPs"/>
    <property type="match status" value="1"/>
</dbReference>
<evidence type="ECO:0000256" key="8">
    <source>
        <dbReference type="HAMAP-Rule" id="MF_02009"/>
    </source>
</evidence>
<feature type="binding site" evidence="8">
    <location>
        <position position="162"/>
    </location>
    <ligand>
        <name>L-tyrosine</name>
        <dbReference type="ChEBI" id="CHEBI:58315"/>
    </ligand>
</feature>
<evidence type="ECO:0000256" key="7">
    <source>
        <dbReference type="ARBA" id="ARBA00048248"/>
    </source>
</evidence>
<reference evidence="10" key="1">
    <citation type="journal article" date="2020" name="mSystems">
        <title>Genome- and Community-Level Interaction Insights into Carbon Utilization and Element Cycling Functions of Hydrothermarchaeota in Hydrothermal Sediment.</title>
        <authorList>
            <person name="Zhou Z."/>
            <person name="Liu Y."/>
            <person name="Xu W."/>
            <person name="Pan J."/>
            <person name="Luo Z.H."/>
            <person name="Li M."/>
        </authorList>
    </citation>
    <scope>NUCLEOTIDE SEQUENCE [LARGE SCALE GENOMIC DNA]</scope>
    <source>
        <strain evidence="10">SpSt-637</strain>
        <strain evidence="9">SpSt-667</strain>
    </source>
</reference>
<dbReference type="GO" id="GO:0006437">
    <property type="term" value="P:tyrosyl-tRNA aminoacylation"/>
    <property type="evidence" value="ECO:0007669"/>
    <property type="project" value="UniProtKB-UniRule"/>
</dbReference>
<dbReference type="InterPro" id="IPR014729">
    <property type="entry name" value="Rossmann-like_a/b/a_fold"/>
</dbReference>
<dbReference type="InterPro" id="IPR002307">
    <property type="entry name" value="Tyr-tRNA-ligase"/>
</dbReference>
<dbReference type="GO" id="GO:0005524">
    <property type="term" value="F:ATP binding"/>
    <property type="evidence" value="ECO:0007669"/>
    <property type="project" value="UniProtKB-UniRule"/>
</dbReference>
<comment type="subunit">
    <text evidence="8">Homodimer.</text>
</comment>
<evidence type="ECO:0000256" key="2">
    <source>
        <dbReference type="ARBA" id="ARBA00022598"/>
    </source>
</evidence>
<dbReference type="NCBIfam" id="TIGR00234">
    <property type="entry name" value="tyrS"/>
    <property type="match status" value="1"/>
</dbReference>
<comment type="function">
    <text evidence="8">Catalyzes the attachment of tyrosine to tRNA(Tyr) in a two-step reaction: tyrosine is first activated by ATP to form Tyr-AMP and then transferred to the acceptor end of tRNA(Tyr).</text>
</comment>
<comment type="subcellular location">
    <subcellularLocation>
        <location evidence="8">Cytoplasm</location>
    </subcellularLocation>
</comment>
<name>A0A7C4JIM1_9CREN</name>
<evidence type="ECO:0000256" key="6">
    <source>
        <dbReference type="ARBA" id="ARBA00023146"/>
    </source>
</evidence>
<dbReference type="AlphaFoldDB" id="A0A7C4JIM1"/>
<sequence>MDVESKLEVIKRNTAEIVTEDELREVISTNKKLQGYIGFEPSGIAHIGHLIWMYKFRDLVNIGVEMILFSATWHAWINDKLGGNLELIKASAWHFVKILEAIGVDLAKIKIIFADELVERREYWEKVIRIAKRVSLSRAKRALTIMGRRADEAELDFAKLIYPFMQVADIFELNVDIALGGIDQRKAHMLARDAAERLGWKKPIAIHTPLLPSLKGSTKMGVITDDMELDDIVAQVKMSKSKPEEAVMITDSDEDIRRKIRASLCPPRDVVDNPVMSIARYVIFAEEPRKFIIERETKYGGTIEVSTYKELGELYSAGKLHPLDLKNAVAEELIKIIKPIRDTLQREAKLWENLLEIEKNVSR</sequence>
<dbReference type="EMBL" id="DTBD01000009">
    <property type="protein sequence ID" value="HGQ63894.1"/>
    <property type="molecule type" value="Genomic_DNA"/>
</dbReference>
<dbReference type="Gene3D" id="1.10.240.10">
    <property type="entry name" value="Tyrosyl-Transfer RNA Synthetase"/>
    <property type="match status" value="1"/>
</dbReference>
<dbReference type="HAMAP" id="MF_02009">
    <property type="entry name" value="Tyr_tRNA_synth_type4"/>
    <property type="match status" value="1"/>
</dbReference>
<dbReference type="PIRSF" id="PIRSF006588">
    <property type="entry name" value="TyrRS_arch_euk"/>
    <property type="match status" value="1"/>
</dbReference>
<keyword evidence="4 8" id="KW-0067">ATP-binding</keyword>
<feature type="binding site" evidence="8">
    <location>
        <position position="166"/>
    </location>
    <ligand>
        <name>L-tyrosine</name>
        <dbReference type="ChEBI" id="CHEBI:58315"/>
    </ligand>
</feature>
<accession>A0A7C4JIM1</accession>
<comment type="similarity">
    <text evidence="8">Belongs to the class-I aminoacyl-tRNA synthetase family. TyrS type 4 subfamily.</text>
</comment>
<dbReference type="SUPFAM" id="SSF52374">
    <property type="entry name" value="Nucleotidylyl transferase"/>
    <property type="match status" value="1"/>
</dbReference>
<dbReference type="NCBIfam" id="NF006330">
    <property type="entry name" value="PRK08560.1"/>
    <property type="match status" value="1"/>
</dbReference>
<feature type="binding site" evidence="8">
    <location>
        <position position="36"/>
    </location>
    <ligand>
        <name>L-tyrosine</name>
        <dbReference type="ChEBI" id="CHEBI:58315"/>
    </ligand>
</feature>
<evidence type="ECO:0000256" key="3">
    <source>
        <dbReference type="ARBA" id="ARBA00022741"/>
    </source>
</evidence>
<dbReference type="PRINTS" id="PR01040">
    <property type="entry name" value="TRNASYNTHTYR"/>
</dbReference>
<gene>
    <name evidence="8" type="primary">tyrS</name>
    <name evidence="10" type="ORF">ENU08_01445</name>
    <name evidence="9" type="ORF">ENU41_07345</name>
</gene>
<keyword evidence="6 8" id="KW-0030">Aminoacyl-tRNA synthetase</keyword>
<keyword evidence="3 8" id="KW-0547">Nucleotide-binding</keyword>
<keyword evidence="5 8" id="KW-0648">Protein biosynthesis</keyword>
<keyword evidence="1 8" id="KW-0963">Cytoplasm</keyword>
<comment type="caution">
    <text evidence="10">The sequence shown here is derived from an EMBL/GenBank/DDBJ whole genome shotgun (WGS) entry which is preliminary data.</text>
</comment>
<dbReference type="PANTHER" id="PTHR46264">
    <property type="entry name" value="TYROSINE-TRNA LIGASE"/>
    <property type="match status" value="1"/>
</dbReference>
<dbReference type="InterPro" id="IPR023617">
    <property type="entry name" value="Tyr-tRNA-ligase_arc/euk-type"/>
</dbReference>
<dbReference type="Pfam" id="PF00579">
    <property type="entry name" value="tRNA-synt_1b"/>
    <property type="match status" value="2"/>
</dbReference>
<evidence type="ECO:0000256" key="5">
    <source>
        <dbReference type="ARBA" id="ARBA00022917"/>
    </source>
</evidence>
<evidence type="ECO:0000256" key="1">
    <source>
        <dbReference type="ARBA" id="ARBA00022490"/>
    </source>
</evidence>
<dbReference type="EC" id="6.1.1.1" evidence="8"/>
<dbReference type="InterPro" id="IPR050489">
    <property type="entry name" value="Tyr-tRNA_synthase"/>
</dbReference>
<comment type="catalytic activity">
    <reaction evidence="7 8">
        <text>tRNA(Tyr) + L-tyrosine + ATP = L-tyrosyl-tRNA(Tyr) + AMP + diphosphate + H(+)</text>
        <dbReference type="Rhea" id="RHEA:10220"/>
        <dbReference type="Rhea" id="RHEA-COMP:9706"/>
        <dbReference type="Rhea" id="RHEA-COMP:9707"/>
        <dbReference type="ChEBI" id="CHEBI:15378"/>
        <dbReference type="ChEBI" id="CHEBI:30616"/>
        <dbReference type="ChEBI" id="CHEBI:33019"/>
        <dbReference type="ChEBI" id="CHEBI:58315"/>
        <dbReference type="ChEBI" id="CHEBI:78442"/>
        <dbReference type="ChEBI" id="CHEBI:78536"/>
        <dbReference type="ChEBI" id="CHEBI:456215"/>
        <dbReference type="EC" id="6.1.1.1"/>
    </reaction>
</comment>
<feature type="binding site" evidence="8">
    <location>
        <position position="169"/>
    </location>
    <ligand>
        <name>L-tyrosine</name>
        <dbReference type="ChEBI" id="CHEBI:58315"/>
    </ligand>
</feature>
<feature type="short sequence motif" description="'KMSKS' region" evidence="8">
    <location>
        <begin position="237"/>
        <end position="241"/>
    </location>
</feature>